<name>A0A0C5PI28_9CAUD</name>
<accession>A0A0C5PI28</accession>
<evidence type="ECO:0000313" key="3">
    <source>
        <dbReference type="Proteomes" id="UP000032405"/>
    </source>
</evidence>
<keyword evidence="1" id="KW-0175">Coiled coil</keyword>
<feature type="coiled-coil region" evidence="1">
    <location>
        <begin position="21"/>
        <end position="51"/>
    </location>
</feature>
<dbReference type="KEGG" id="vg:24366680"/>
<reference evidence="2 3" key="1">
    <citation type="journal article" date="2015" name="Genome Announc.">
        <title>Genome Sequence of Salmonella enterica Phage Det7.</title>
        <authorList>
            <person name="Casjens S.R."/>
            <person name="Jacobs-Sera D."/>
            <person name="Hatfull G.F."/>
            <person name="Hendrix R.W."/>
        </authorList>
    </citation>
    <scope>NUCLEOTIDE SEQUENCE [LARGE SCALE GENOMIC DNA]</scope>
</reference>
<dbReference type="GeneID" id="24366680"/>
<dbReference type="RefSeq" id="YP_009140312.1">
    <property type="nucleotide sequence ID" value="NC_027119.1"/>
</dbReference>
<dbReference type="Proteomes" id="UP000032405">
    <property type="component" value="Segment"/>
</dbReference>
<sequence>MKKGEGILPLNLLGETNMISLKEMYERLEELKSKERLYSEENAEMSDLIEKIALREKYLQRYINHPPHMVERMSTILELDNSGVTGKDLIVKEVHSMVSLGQIFGRADQDDMIFLLEKALIK</sequence>
<protein>
    <submittedName>
        <fullName evidence="2">Uncharacterized protein</fullName>
    </submittedName>
</protein>
<proteinExistence type="predicted"/>
<dbReference type="EMBL" id="KP797973">
    <property type="protein sequence ID" value="AJQ20954.1"/>
    <property type="molecule type" value="Genomic_DNA"/>
</dbReference>
<evidence type="ECO:0000256" key="1">
    <source>
        <dbReference type="SAM" id="Coils"/>
    </source>
</evidence>
<organism evidence="2 3">
    <name type="scientific">Salmonella phage Det7</name>
    <dbReference type="NCBI Taxonomy" id="454798"/>
    <lineage>
        <taxon>Viruses</taxon>
        <taxon>Duplodnaviria</taxon>
        <taxon>Heunggongvirae</taxon>
        <taxon>Uroviricota</taxon>
        <taxon>Caudoviricetes</taxon>
        <taxon>Pantevenvirales</taxon>
        <taxon>Ackermannviridae</taxon>
        <taxon>Cvivirinae</taxon>
        <taxon>Kuttervirus</taxon>
        <taxon>Kuttervirus Det7</taxon>
    </lineage>
</organism>
<gene>
    <name evidence="2" type="primary">135</name>
    <name evidence="2" type="ORF">DET7_135</name>
</gene>
<evidence type="ECO:0000313" key="2">
    <source>
        <dbReference type="EMBL" id="AJQ20954.1"/>
    </source>
</evidence>
<keyword evidence="3" id="KW-1185">Reference proteome</keyword>